<evidence type="ECO:0000256" key="6">
    <source>
        <dbReference type="ARBA" id="ARBA00022806"/>
    </source>
</evidence>
<dbReference type="InterPro" id="IPR007694">
    <property type="entry name" value="DNA_helicase_DnaB-like_C"/>
</dbReference>
<dbReference type="GO" id="GO:0016787">
    <property type="term" value="F:hydrolase activity"/>
    <property type="evidence" value="ECO:0007669"/>
    <property type="project" value="UniProtKB-KW"/>
</dbReference>
<evidence type="ECO:0000256" key="12">
    <source>
        <dbReference type="NCBIfam" id="TIGR00665"/>
    </source>
</evidence>
<dbReference type="AlphaFoldDB" id="A0A840SG05"/>
<dbReference type="EMBL" id="CP031517">
    <property type="protein sequence ID" value="QOS39933.1"/>
    <property type="molecule type" value="Genomic_DNA"/>
</dbReference>
<dbReference type="PANTHER" id="PTHR30153:SF2">
    <property type="entry name" value="REPLICATIVE DNA HELICASE"/>
    <property type="match status" value="1"/>
</dbReference>
<evidence type="ECO:0000256" key="11">
    <source>
        <dbReference type="ARBA" id="ARBA00048954"/>
    </source>
</evidence>
<evidence type="ECO:0000313" key="18">
    <source>
        <dbReference type="Proteomes" id="UP000593591"/>
    </source>
</evidence>
<dbReference type="Pfam" id="PF03796">
    <property type="entry name" value="DnaB_C"/>
    <property type="match status" value="1"/>
</dbReference>
<evidence type="ECO:0000256" key="1">
    <source>
        <dbReference type="ARBA" id="ARBA00008428"/>
    </source>
</evidence>
<evidence type="ECO:0000256" key="2">
    <source>
        <dbReference type="ARBA" id="ARBA00022515"/>
    </source>
</evidence>
<dbReference type="InterPro" id="IPR003593">
    <property type="entry name" value="AAA+_ATPase"/>
</dbReference>
<keyword evidence="2 13" id="KW-0639">Primosome</keyword>
<dbReference type="InterPro" id="IPR036185">
    <property type="entry name" value="DNA_heli_DnaB-like_N_sf"/>
</dbReference>
<comment type="function">
    <text evidence="10 13">The main replicative DNA helicase, it participates in initiation and elongation during chromosome replication. Travels ahead of the DNA replisome, separating dsDNA into templates for DNA synthesis. A processive ATP-dependent 5'-3' DNA helicase it has DNA-dependent ATPase activity.</text>
</comment>
<evidence type="ECO:0000313" key="17">
    <source>
        <dbReference type="Proteomes" id="UP000578697"/>
    </source>
</evidence>
<name>A0A840SG05_9SPIR</name>
<dbReference type="InterPro" id="IPR027417">
    <property type="entry name" value="P-loop_NTPase"/>
</dbReference>
<dbReference type="GO" id="GO:0003677">
    <property type="term" value="F:DNA binding"/>
    <property type="evidence" value="ECO:0007669"/>
    <property type="project" value="UniProtKB-UniRule"/>
</dbReference>
<keyword evidence="6 13" id="KW-0347">Helicase</keyword>
<proteinExistence type="inferred from homology"/>
<dbReference type="Proteomes" id="UP000593591">
    <property type="component" value="Chromosome"/>
</dbReference>
<dbReference type="PANTHER" id="PTHR30153">
    <property type="entry name" value="REPLICATIVE DNA HELICASE DNAB"/>
    <property type="match status" value="1"/>
</dbReference>
<comment type="similarity">
    <text evidence="1 13">Belongs to the helicase family. DnaB subfamily.</text>
</comment>
<evidence type="ECO:0000256" key="4">
    <source>
        <dbReference type="ARBA" id="ARBA00022741"/>
    </source>
</evidence>
<dbReference type="SMART" id="SM00382">
    <property type="entry name" value="AAA"/>
    <property type="match status" value="1"/>
</dbReference>
<comment type="catalytic activity">
    <reaction evidence="11 13">
        <text>ATP + H2O = ADP + phosphate + H(+)</text>
        <dbReference type="Rhea" id="RHEA:13065"/>
        <dbReference type="ChEBI" id="CHEBI:15377"/>
        <dbReference type="ChEBI" id="CHEBI:15378"/>
        <dbReference type="ChEBI" id="CHEBI:30616"/>
        <dbReference type="ChEBI" id="CHEBI:43474"/>
        <dbReference type="ChEBI" id="CHEBI:456216"/>
        <dbReference type="EC" id="5.6.2.3"/>
    </reaction>
</comment>
<dbReference type="InterPro" id="IPR016136">
    <property type="entry name" value="DNA_helicase_N/primase_C"/>
</dbReference>
<dbReference type="KEGG" id="trc:DYE49_05475"/>
<evidence type="ECO:0000256" key="3">
    <source>
        <dbReference type="ARBA" id="ARBA00022705"/>
    </source>
</evidence>
<dbReference type="EMBL" id="JACHFR010000001">
    <property type="protein sequence ID" value="MBB5218371.1"/>
    <property type="molecule type" value="Genomic_DNA"/>
</dbReference>
<evidence type="ECO:0000313" key="16">
    <source>
        <dbReference type="EMBL" id="QOS39933.1"/>
    </source>
</evidence>
<dbReference type="NCBIfam" id="TIGR00665">
    <property type="entry name" value="DnaB"/>
    <property type="match status" value="1"/>
</dbReference>
<protein>
    <recommendedName>
        <fullName evidence="12 13">Replicative DNA helicase</fullName>
        <ecNumber evidence="12 13">5.6.2.3</ecNumber>
    </recommendedName>
</protein>
<keyword evidence="9" id="KW-0413">Isomerase</keyword>
<keyword evidence="7 13" id="KW-0067">ATP-binding</keyword>
<evidence type="ECO:0000256" key="7">
    <source>
        <dbReference type="ARBA" id="ARBA00022840"/>
    </source>
</evidence>
<keyword evidence="8 13" id="KW-0238">DNA-binding</keyword>
<dbReference type="Gene3D" id="3.40.50.300">
    <property type="entry name" value="P-loop containing nucleotide triphosphate hydrolases"/>
    <property type="match status" value="1"/>
</dbReference>
<dbReference type="SUPFAM" id="SSF52540">
    <property type="entry name" value="P-loop containing nucleoside triphosphate hydrolases"/>
    <property type="match status" value="1"/>
</dbReference>
<reference evidence="16 18" key="1">
    <citation type="submission" date="2018-08" db="EMBL/GenBank/DDBJ databases">
        <title>The first complete genome of Treponema rectale (CHPAT), a commensal spirochete of the bovine rectum.</title>
        <authorList>
            <person name="Staton G.J."/>
            <person name="Clegg S.R."/>
            <person name="Carter S.D."/>
            <person name="Radford A.D."/>
            <person name="Darby A."/>
            <person name="Hall N."/>
            <person name="Birtles R.J."/>
            <person name="Evans N.J."/>
        </authorList>
    </citation>
    <scope>NUCLEOTIDE SEQUENCE [LARGE SCALE GENOMIC DNA]</scope>
    <source>
        <strain evidence="16 18">CHPA</strain>
    </source>
</reference>
<dbReference type="GO" id="GO:0006269">
    <property type="term" value="P:DNA replication, synthesis of primer"/>
    <property type="evidence" value="ECO:0007669"/>
    <property type="project" value="UniProtKB-UniRule"/>
</dbReference>
<dbReference type="GO" id="GO:0043139">
    <property type="term" value="F:5'-3' DNA helicase activity"/>
    <property type="evidence" value="ECO:0007669"/>
    <property type="project" value="UniProtKB-EC"/>
</dbReference>
<dbReference type="FunFam" id="1.10.860.10:FF:000001">
    <property type="entry name" value="Replicative DNA helicase"/>
    <property type="match status" value="1"/>
</dbReference>
<dbReference type="Pfam" id="PF00772">
    <property type="entry name" value="DnaB"/>
    <property type="match status" value="1"/>
</dbReference>
<dbReference type="GO" id="GO:1990077">
    <property type="term" value="C:primosome complex"/>
    <property type="evidence" value="ECO:0007669"/>
    <property type="project" value="UniProtKB-UniRule"/>
</dbReference>
<dbReference type="GO" id="GO:0005524">
    <property type="term" value="F:ATP binding"/>
    <property type="evidence" value="ECO:0007669"/>
    <property type="project" value="UniProtKB-UniRule"/>
</dbReference>
<evidence type="ECO:0000256" key="13">
    <source>
        <dbReference type="RuleBase" id="RU362085"/>
    </source>
</evidence>
<evidence type="ECO:0000256" key="10">
    <source>
        <dbReference type="ARBA" id="ARBA00044932"/>
    </source>
</evidence>
<feature type="domain" description="SF4 helicase" evidence="14">
    <location>
        <begin position="177"/>
        <end position="446"/>
    </location>
</feature>
<keyword evidence="3 13" id="KW-0235">DNA replication</keyword>
<evidence type="ECO:0000313" key="15">
    <source>
        <dbReference type="EMBL" id="MBB5218371.1"/>
    </source>
</evidence>
<dbReference type="PROSITE" id="PS51199">
    <property type="entry name" value="SF4_HELICASE"/>
    <property type="match status" value="1"/>
</dbReference>
<evidence type="ECO:0000259" key="14">
    <source>
        <dbReference type="PROSITE" id="PS51199"/>
    </source>
</evidence>
<gene>
    <name evidence="16" type="primary">dnaB</name>
    <name evidence="16" type="ORF">DYE49_05475</name>
    <name evidence="15" type="ORF">HNP77_000715</name>
</gene>
<evidence type="ECO:0000256" key="8">
    <source>
        <dbReference type="ARBA" id="ARBA00023125"/>
    </source>
</evidence>
<evidence type="ECO:0000256" key="5">
    <source>
        <dbReference type="ARBA" id="ARBA00022801"/>
    </source>
</evidence>
<reference evidence="15 17" key="2">
    <citation type="submission" date="2020-08" db="EMBL/GenBank/DDBJ databases">
        <title>Genomic Encyclopedia of Type Strains, Phase IV (KMG-IV): sequencing the most valuable type-strain genomes for metagenomic binning, comparative biology and taxonomic classification.</title>
        <authorList>
            <person name="Goeker M."/>
        </authorList>
    </citation>
    <scope>NUCLEOTIDE SEQUENCE [LARGE SCALE GENOMIC DNA]</scope>
    <source>
        <strain evidence="15 17">DSM 103679</strain>
    </source>
</reference>
<evidence type="ECO:0000256" key="9">
    <source>
        <dbReference type="ARBA" id="ARBA00023235"/>
    </source>
</evidence>
<organism evidence="15 17">
    <name type="scientific">Treponema rectale</name>
    <dbReference type="NCBI Taxonomy" id="744512"/>
    <lineage>
        <taxon>Bacteria</taxon>
        <taxon>Pseudomonadati</taxon>
        <taxon>Spirochaetota</taxon>
        <taxon>Spirochaetia</taxon>
        <taxon>Spirochaetales</taxon>
        <taxon>Treponemataceae</taxon>
        <taxon>Treponema</taxon>
    </lineage>
</organism>
<dbReference type="Proteomes" id="UP000578697">
    <property type="component" value="Unassembled WGS sequence"/>
</dbReference>
<dbReference type="CDD" id="cd00984">
    <property type="entry name" value="DnaB_C"/>
    <property type="match status" value="1"/>
</dbReference>
<dbReference type="InterPro" id="IPR007692">
    <property type="entry name" value="DNA_helicase_DnaB"/>
</dbReference>
<dbReference type="GO" id="GO:0005829">
    <property type="term" value="C:cytosol"/>
    <property type="evidence" value="ECO:0007669"/>
    <property type="project" value="TreeGrafter"/>
</dbReference>
<accession>A0A840SG05</accession>
<dbReference type="InterPro" id="IPR007693">
    <property type="entry name" value="DNA_helicase_DnaB-like_N"/>
</dbReference>
<keyword evidence="4 13" id="KW-0547">Nucleotide-binding</keyword>
<sequence length="447" mass="49845">MELKDKIPPHNLDAEQAALGAILINWDALGNVVSFLNQEDFYNQQNQLIYKAIKKLSVDGVRGDLLTIIEELKKSGELEKAGGMSYVSSLFDVVPTSANLESYAHIVHDLAIRRNLITISQEIKAESFDETKSCRAVLEDCEKKIFDITDANQTTQIKFMQDVITKSIEMIDARYKNHNALSGIPSGFNDLDTMTNGFQKGEMTIIGARPSMGKTALALSMMEHIAIEKNIPCGFFSLEMSAEQICQRLLSQVARIQSQKLRSGFLKIEDFKKLQDAAGRTFNAPLYIVDTPNMKLLDLRAMARRLKANQKVEIIFIDYIGLISSEQDGLPVYEQQSLISKSLKSLARELEIPLVVLCQVARDAEGNEPTLNQLRGSGSIEQDADMVMFIHGDRKKTAGADSDGEENAGVLDRKLVVAKQRNGPIGDVDVLFISSYTKFENKSRERE</sequence>
<keyword evidence="17" id="KW-1185">Reference proteome</keyword>
<dbReference type="RefSeq" id="WP_184651790.1">
    <property type="nucleotide sequence ID" value="NZ_JACHFR010000001.1"/>
</dbReference>
<dbReference type="SUPFAM" id="SSF48024">
    <property type="entry name" value="N-terminal domain of DnaB helicase"/>
    <property type="match status" value="1"/>
</dbReference>
<keyword evidence="5 13" id="KW-0378">Hydrolase</keyword>
<dbReference type="EC" id="5.6.2.3" evidence="12 13"/>
<dbReference type="Gene3D" id="1.10.860.10">
    <property type="entry name" value="DNAb Helicase, Chain A"/>
    <property type="match status" value="1"/>
</dbReference>